<name>A0AC61ZU06_9ARCH</name>
<protein>
    <submittedName>
        <fullName evidence="1">Uncharacterized protein</fullName>
    </submittedName>
</protein>
<organism evidence="1 2">
    <name type="scientific">Promethearchaeum syntrophicum</name>
    <dbReference type="NCBI Taxonomy" id="2594042"/>
    <lineage>
        <taxon>Archaea</taxon>
        <taxon>Promethearchaeati</taxon>
        <taxon>Promethearchaeota</taxon>
        <taxon>Promethearchaeia</taxon>
        <taxon>Promethearchaeales</taxon>
        <taxon>Promethearchaeaceae</taxon>
        <taxon>Promethearchaeum</taxon>
    </lineage>
</organism>
<proteinExistence type="predicted"/>
<reference evidence="1 2" key="2">
    <citation type="journal article" date="2024" name="Int. J. Syst. Evol. Microbiol.">
        <title>Promethearchaeum syntrophicum gen. nov., sp. nov., an anaerobic, obligately syntrophic archaeon, the first isolate of the lineage 'Asgard' archaea, and proposal of the new archaeal phylum Promethearchaeota phyl. nov. and kingdom Promethearchaeati regn. nov.</title>
        <authorList>
            <person name="Imachi H."/>
            <person name="Nobu M.K."/>
            <person name="Kato S."/>
            <person name="Takaki Y."/>
            <person name="Miyazaki M."/>
            <person name="Miyata M."/>
            <person name="Ogawara M."/>
            <person name="Saito Y."/>
            <person name="Sakai S."/>
            <person name="Tahara Y.O."/>
            <person name="Takano Y."/>
            <person name="Tasumi E."/>
            <person name="Uematsu K."/>
            <person name="Yoshimura T."/>
            <person name="Itoh T."/>
            <person name="Ohkuma M."/>
            <person name="Takai K."/>
        </authorList>
    </citation>
    <scope>NUCLEOTIDE SEQUENCE [LARGE SCALE GENOMIC DNA]</scope>
    <source>
        <strain evidence="1 2">MK-D1</strain>
    </source>
</reference>
<sequence>MIQAQTQWISEENRRLDQELLDQQHDNEIRRQINHQSLLTSKKNARAYSG</sequence>
<accession>A0AC61ZU06</accession>
<evidence type="ECO:0000313" key="2">
    <source>
        <dbReference type="Proteomes" id="UP000321408"/>
    </source>
</evidence>
<evidence type="ECO:0000313" key="1">
    <source>
        <dbReference type="EMBL" id="XDF89289.1"/>
    </source>
</evidence>
<keyword evidence="2" id="KW-1185">Reference proteome</keyword>
<reference evidence="1 2" key="1">
    <citation type="journal article" date="2020" name="Nature">
        <title>Isolation of an archaeon at the prokaryote-eukaryote interface.</title>
        <authorList>
            <person name="Imachi H."/>
            <person name="Nobu M.K."/>
            <person name="Nakahara N."/>
            <person name="Morono Y."/>
            <person name="Ogawara M."/>
            <person name="Takaki Y."/>
            <person name="Takano Y."/>
            <person name="Uematsu K."/>
            <person name="Ikuta T."/>
            <person name="Ito M."/>
            <person name="Matsui Y."/>
            <person name="Miyazaki M."/>
            <person name="Murata K."/>
            <person name="Saito Y."/>
            <person name="Sakai S."/>
            <person name="Song C."/>
            <person name="Tasumi E."/>
            <person name="Yamanaka Y."/>
            <person name="Yamaguchi T."/>
            <person name="Kamagata Y."/>
            <person name="Tamaki H."/>
            <person name="Takai K."/>
        </authorList>
    </citation>
    <scope>NUCLEOTIDE SEQUENCE [LARGE SCALE GENOMIC DNA]</scope>
    <source>
        <strain evidence="1 2">MK-D1</strain>
    </source>
</reference>
<dbReference type="EMBL" id="CP042905">
    <property type="protein sequence ID" value="XDF89289.1"/>
    <property type="molecule type" value="Genomic_DNA"/>
</dbReference>
<gene>
    <name evidence="1" type="ORF">DSAG12_04290</name>
</gene>
<dbReference type="Proteomes" id="UP000321408">
    <property type="component" value="Chromosome"/>
</dbReference>